<organism evidence="4 5">
    <name type="scientific">Desulfatibacillum aliphaticivorans</name>
    <dbReference type="NCBI Taxonomy" id="218208"/>
    <lineage>
        <taxon>Bacteria</taxon>
        <taxon>Pseudomonadati</taxon>
        <taxon>Thermodesulfobacteriota</taxon>
        <taxon>Desulfobacteria</taxon>
        <taxon>Desulfobacterales</taxon>
        <taxon>Desulfatibacillaceae</taxon>
        <taxon>Desulfatibacillum</taxon>
    </lineage>
</organism>
<dbReference type="KEGG" id="dal:Dalk_2132"/>
<dbReference type="SUPFAM" id="SSF63829">
    <property type="entry name" value="Calcium-dependent phosphotriesterase"/>
    <property type="match status" value="3"/>
</dbReference>
<dbReference type="InterPro" id="IPR008969">
    <property type="entry name" value="CarboxyPept-like_regulatory"/>
</dbReference>
<keyword evidence="1" id="KW-0597">Phosphoprotein</keyword>
<feature type="domain" description="PKD" evidence="3">
    <location>
        <begin position="30"/>
        <end position="111"/>
    </location>
</feature>
<dbReference type="eggNOG" id="COG3292">
    <property type="taxonomic scope" value="Bacteria"/>
</dbReference>
<dbReference type="GO" id="GO:0000155">
    <property type="term" value="F:phosphorelay sensor kinase activity"/>
    <property type="evidence" value="ECO:0007669"/>
    <property type="project" value="TreeGrafter"/>
</dbReference>
<keyword evidence="5" id="KW-1185">Reference proteome</keyword>
<dbReference type="InterPro" id="IPR022409">
    <property type="entry name" value="PKD/Chitinase_dom"/>
</dbReference>
<dbReference type="SUPFAM" id="SSF49464">
    <property type="entry name" value="Carboxypeptidase regulatory domain-like"/>
    <property type="match status" value="1"/>
</dbReference>
<dbReference type="EMBL" id="CP001322">
    <property type="protein sequence ID" value="ACL03826.1"/>
    <property type="molecule type" value="Genomic_DNA"/>
</dbReference>
<dbReference type="InterPro" id="IPR000601">
    <property type="entry name" value="PKD_dom"/>
</dbReference>
<dbReference type="PANTHER" id="PTHR43547:SF2">
    <property type="entry name" value="HYBRID SIGNAL TRANSDUCTION HISTIDINE KINASE C"/>
    <property type="match status" value="1"/>
</dbReference>
<proteinExistence type="predicted"/>
<feature type="signal peptide" evidence="2">
    <location>
        <begin position="1"/>
        <end position="27"/>
    </location>
</feature>
<dbReference type="SMART" id="SM00089">
    <property type="entry name" value="PKD"/>
    <property type="match status" value="1"/>
</dbReference>
<dbReference type="Pfam" id="PF01650">
    <property type="entry name" value="Peptidase_C13"/>
    <property type="match status" value="1"/>
</dbReference>
<evidence type="ECO:0000313" key="4">
    <source>
        <dbReference type="EMBL" id="ACL03826.1"/>
    </source>
</evidence>
<dbReference type="InterPro" id="IPR013783">
    <property type="entry name" value="Ig-like_fold"/>
</dbReference>
<dbReference type="GO" id="GO:0006508">
    <property type="term" value="P:proteolysis"/>
    <property type="evidence" value="ECO:0007669"/>
    <property type="project" value="InterPro"/>
</dbReference>
<evidence type="ECO:0000313" key="5">
    <source>
        <dbReference type="Proteomes" id="UP000000739"/>
    </source>
</evidence>
<dbReference type="Proteomes" id="UP000000739">
    <property type="component" value="Chromosome"/>
</dbReference>
<reference evidence="4 5" key="1">
    <citation type="journal article" date="2012" name="Environ. Microbiol.">
        <title>The genome sequence of Desulfatibacillum alkenivorans AK-01: a blueprint for anaerobic alkane oxidation.</title>
        <authorList>
            <person name="Callaghan A.V."/>
            <person name="Morris B.E."/>
            <person name="Pereira I.A."/>
            <person name="McInerney M.J."/>
            <person name="Austin R.N."/>
            <person name="Groves J.T."/>
            <person name="Kukor J.J."/>
            <person name="Suflita J.M."/>
            <person name="Young L.Y."/>
            <person name="Zylstra G.J."/>
            <person name="Wawrik B."/>
        </authorList>
    </citation>
    <scope>NUCLEOTIDE SEQUENCE [LARGE SCALE GENOMIC DNA]</scope>
    <source>
        <strain evidence="4 5">AK-01</strain>
    </source>
</reference>
<dbReference type="PROSITE" id="PS50093">
    <property type="entry name" value="PKD"/>
    <property type="match status" value="1"/>
</dbReference>
<dbReference type="Gene3D" id="2.60.40.10">
    <property type="entry name" value="Immunoglobulins"/>
    <property type="match status" value="1"/>
</dbReference>
<keyword evidence="2" id="KW-0732">Signal</keyword>
<evidence type="ECO:0000256" key="1">
    <source>
        <dbReference type="ARBA" id="ARBA00022553"/>
    </source>
</evidence>
<dbReference type="Gene3D" id="2.130.10.10">
    <property type="entry name" value="YVTN repeat-like/Quinoprotein amine dehydrogenase"/>
    <property type="match status" value="2"/>
</dbReference>
<dbReference type="SUPFAM" id="SSF49299">
    <property type="entry name" value="PKD domain"/>
    <property type="match status" value="1"/>
</dbReference>
<protein>
    <submittedName>
        <fullName evidence="4">Two component regulator propeller domain protein</fullName>
    </submittedName>
</protein>
<dbReference type="Pfam" id="PF07494">
    <property type="entry name" value="Reg_prop"/>
    <property type="match status" value="3"/>
</dbReference>
<dbReference type="AlphaFoldDB" id="B8FF09"/>
<name>B8FF09_DESAL</name>
<dbReference type="InterPro" id="IPR015943">
    <property type="entry name" value="WD40/YVTN_repeat-like_dom_sf"/>
</dbReference>
<evidence type="ECO:0000259" key="3">
    <source>
        <dbReference type="PROSITE" id="PS50093"/>
    </source>
</evidence>
<dbReference type="GO" id="GO:0008233">
    <property type="term" value="F:peptidase activity"/>
    <property type="evidence" value="ECO:0007669"/>
    <property type="project" value="InterPro"/>
</dbReference>
<feature type="chain" id="PRO_5002872264" evidence="2">
    <location>
        <begin position="28"/>
        <end position="1211"/>
    </location>
</feature>
<dbReference type="InterPro" id="IPR035986">
    <property type="entry name" value="PKD_dom_sf"/>
</dbReference>
<dbReference type="eggNOG" id="COG3291">
    <property type="taxonomic scope" value="Bacteria"/>
</dbReference>
<dbReference type="InterPro" id="IPR001096">
    <property type="entry name" value="Peptidase_C13"/>
</dbReference>
<gene>
    <name evidence="4" type="ordered locus">Dalk_2132</name>
</gene>
<evidence type="ECO:0000256" key="2">
    <source>
        <dbReference type="SAM" id="SignalP"/>
    </source>
</evidence>
<dbReference type="HOGENOM" id="CLU_272727_0_0_7"/>
<dbReference type="PANTHER" id="PTHR43547">
    <property type="entry name" value="TWO-COMPONENT HISTIDINE KINASE"/>
    <property type="match status" value="1"/>
</dbReference>
<sequence length="1211" mass="132007">MSSKSCSSSLALLFFCLCLLAAMPSFADDLAVQIITDPDLDVLPMEVEFSTDVSGGIPPYSYVWSFGDGGTSSNESESHYYRESGTYQVRLAVFDSDGLSKTGQETIHVSAGQFQTNNIESTIYSNLDNCRSISQDPENPDVFWMATGGGLVKYDTASDEYIVFSNQMPSSTRAVVCADSSVWVATGAGLYELDADTQQFTQYNMDNSPLGTNDVRSLLFEQPDSLWIGNSSGVVRIQLSTRQWSTFNSSSGHPFQSVEALSMDSDGRLVIGTDFNGLYRFNYSEDSWRVYNTDLPHNQVQCIVMDGNGNIWVGTPAGLVKIAPSWNEWNVFNSSNCDMPSDWVLSLLASTDGKIWAGTYDGGVACFENPDGEWEIYNSLNSGLLDGLADTIIEDSNGSIWAGVSLGACVFDKDSETWQTGAHIVSELPNNAINAVLYASDDTVWIGTSLGLAHLDYNNNEWEVFKKGDSQLPGKRVVDIIQADDQSIWAALNESIARIDSETSDWTIYNDENSVLTDGIISSLFESNDHKIWVATFEGLYSYDPTNKDWNQYNTSNSDLPGDTVSCVDQMEDQTLWVGTNNGLAQFDEDADLWTIYNTDTSDIPGNWINDICEGEDGVMWVSTGDGLGCFNRKTNQWTNFQTDNCPLPSNAIYDIVLDDGNALWVGTYKGLARYDINRSSWDVITTDDHLLPENDIVSLSLEDSDVLWVGTYYGLARLSLPNQTKSPGRLVLAAGGGAASTNTLWPATQEIAESVYRIFHARGFKNTDIYFMSPDKWCDFNGDGFDDHIVDCPASNEDRDPAVSDVEYAITDWAATNYTEDTPLFVYLIDHGYPDDGVNGPYFQVAPGENLYASQLDAMLDAYEAATGGQVVVINESCYSGEFLSHLKKEGRVIISSTDSSLAQYSARGENCFSQYFLKNLYNNSSLDQAFSRAVSQLKISEITEDQTPQMDDDGNGVSDASDGLLASTIKLGGDFTLGAPWPEIQSVEQSAIISGGMVFTAAVSARMQRVWATVQPPGYEVDETGDYGKVDLPFFNLNDPEGNLSYIASYDDFTQTGVYTVTIYAKDQFGNVAGADPISIPVGLEGKGNVTGYVQPQVFGQGGILVSTEKGYLTVKVVGTDLEAQVGADGRYTIVGVAPGIYTLEISGDFFLTTTIDGVMVSADQTTSIQTVDLPLLSGSDEVSGDVDGNGVRGLPDALYILQDVSGKR</sequence>
<dbReference type="CDD" id="cd00146">
    <property type="entry name" value="PKD"/>
    <property type="match status" value="1"/>
</dbReference>
<dbReference type="Pfam" id="PF18911">
    <property type="entry name" value="PKD_4"/>
    <property type="match status" value="1"/>
</dbReference>
<dbReference type="Gene3D" id="2.60.40.1120">
    <property type="entry name" value="Carboxypeptidase-like, regulatory domain"/>
    <property type="match status" value="1"/>
</dbReference>
<accession>B8FF09</accession>
<dbReference type="Gene3D" id="3.40.50.1460">
    <property type="match status" value="1"/>
</dbReference>
<dbReference type="RefSeq" id="WP_015946903.1">
    <property type="nucleotide sequence ID" value="NC_011768.1"/>
</dbReference>
<dbReference type="InterPro" id="IPR011110">
    <property type="entry name" value="Reg_prop"/>
</dbReference>